<protein>
    <submittedName>
        <fullName evidence="6">Putative proteasome subunit alpha type-7</fullName>
    </submittedName>
</protein>
<dbReference type="SUPFAM" id="SSF56235">
    <property type="entry name" value="N-terminal nucleophile aminohydrolases (Ntn hydrolases)"/>
    <property type="match status" value="1"/>
</dbReference>
<dbReference type="FunFam" id="3.60.20.10:FF:000044">
    <property type="entry name" value="Probable proteasome subunit alpha type-7"/>
    <property type="match status" value="1"/>
</dbReference>
<dbReference type="GO" id="GO:0019773">
    <property type="term" value="C:proteasome core complex, alpha-subunit complex"/>
    <property type="evidence" value="ECO:0007669"/>
    <property type="project" value="UniProtKB-UniRule"/>
</dbReference>
<organism evidence="6 7">
    <name type="scientific">Hanseniaspora osmophila</name>
    <dbReference type="NCBI Taxonomy" id="56408"/>
    <lineage>
        <taxon>Eukaryota</taxon>
        <taxon>Fungi</taxon>
        <taxon>Dikarya</taxon>
        <taxon>Ascomycota</taxon>
        <taxon>Saccharomycotina</taxon>
        <taxon>Saccharomycetes</taxon>
        <taxon>Saccharomycodales</taxon>
        <taxon>Saccharomycodaceae</taxon>
        <taxon>Hanseniaspora</taxon>
    </lineage>
</organism>
<sequence>MTSIGTGYDLSNSVFSPDGRNFQVEYAVKAVENGATSVGLKCQDGVVFGVEKLITSKLLVPGKNRKIQTIDRHIGCVYSGLLPDGRHLVNRGREESANFKKMYGRPIPVDAMADRLGQYVQAYTLYNSVRPFGITAIFGGVSKDDGKPELFMLEPSGTCWGYKGAATGKGRQTAKAELEKILTVEAEQDDEVLLSAKDAVKQVAKIVYMAHEDNKDKDFELELSWCSLSETDGVHKFVPKELFDEAVEFAKKEMEGEDDSDEDSDDEPAAGSGSNDQDAEGDIKLEN</sequence>
<keyword evidence="2 3" id="KW-0647">Proteasome</keyword>
<dbReference type="InterPro" id="IPR001353">
    <property type="entry name" value="Proteasome_sua/b"/>
</dbReference>
<name>A0A1E5RZW0_9ASCO</name>
<dbReference type="InterPro" id="IPR023332">
    <property type="entry name" value="Proteasome_alpha-type"/>
</dbReference>
<dbReference type="PROSITE" id="PS51475">
    <property type="entry name" value="PROTEASOME_ALPHA_2"/>
    <property type="match status" value="1"/>
</dbReference>
<reference evidence="7" key="1">
    <citation type="journal article" date="2016" name="Genome Announc.">
        <title>Genome sequences of three species of Hanseniaspora isolated from spontaneous wine fermentations.</title>
        <authorList>
            <person name="Sternes P.R."/>
            <person name="Lee D."/>
            <person name="Kutyna D.R."/>
            <person name="Borneman A.R."/>
        </authorList>
    </citation>
    <scope>NUCLEOTIDE SEQUENCE [LARGE SCALE GENOMIC DNA]</scope>
    <source>
        <strain evidence="7">AWRI3579</strain>
    </source>
</reference>
<proteinExistence type="inferred from homology"/>
<evidence type="ECO:0000256" key="3">
    <source>
        <dbReference type="PROSITE-ProRule" id="PRU00808"/>
    </source>
</evidence>
<keyword evidence="7" id="KW-1185">Reference proteome</keyword>
<dbReference type="PROSITE" id="PS00388">
    <property type="entry name" value="PROTEASOME_ALPHA_1"/>
    <property type="match status" value="1"/>
</dbReference>
<dbReference type="Gene3D" id="3.60.20.10">
    <property type="entry name" value="Glutamine Phosphoribosylpyrophosphate, subunit 1, domain 1"/>
    <property type="match status" value="1"/>
</dbReference>
<accession>A0A1E5RZW0</accession>
<comment type="similarity">
    <text evidence="3">Belongs to the peptidase T1A family.</text>
</comment>
<evidence type="ECO:0000259" key="5">
    <source>
        <dbReference type="PROSITE" id="PS00388"/>
    </source>
</evidence>
<dbReference type="InterPro" id="IPR000426">
    <property type="entry name" value="Proteasome_asu_N"/>
</dbReference>
<feature type="region of interest" description="Disordered" evidence="4">
    <location>
        <begin position="248"/>
        <end position="287"/>
    </location>
</feature>
<dbReference type="InParanoid" id="A0A1E5RZW0"/>
<dbReference type="CDD" id="cd03751">
    <property type="entry name" value="proteasome_alpha_type_3"/>
    <property type="match status" value="1"/>
</dbReference>
<dbReference type="Pfam" id="PF10584">
    <property type="entry name" value="Proteasome_A_N"/>
    <property type="match status" value="1"/>
</dbReference>
<evidence type="ECO:0000256" key="4">
    <source>
        <dbReference type="SAM" id="MobiDB-lite"/>
    </source>
</evidence>
<dbReference type="InterPro" id="IPR050115">
    <property type="entry name" value="Proteasome_alpha"/>
</dbReference>
<feature type="compositionally biased region" description="Acidic residues" evidence="4">
    <location>
        <begin position="255"/>
        <end position="268"/>
    </location>
</feature>
<dbReference type="OrthoDB" id="40134at2759"/>
<dbReference type="EMBL" id="LPNM01000001">
    <property type="protein sequence ID" value="OEJ92376.1"/>
    <property type="molecule type" value="Genomic_DNA"/>
</dbReference>
<dbReference type="STRING" id="56408.A0A1E5RZW0"/>
<gene>
    <name evidence="6" type="ORF">AWRI3579_g229</name>
</gene>
<dbReference type="Proteomes" id="UP000095728">
    <property type="component" value="Unassembled WGS sequence"/>
</dbReference>
<dbReference type="SMART" id="SM00948">
    <property type="entry name" value="Proteasome_A_N"/>
    <property type="match status" value="1"/>
</dbReference>
<evidence type="ECO:0000313" key="6">
    <source>
        <dbReference type="EMBL" id="OEJ92376.1"/>
    </source>
</evidence>
<dbReference type="FunCoup" id="A0A1E5RZW0">
    <property type="interactions" value="1269"/>
</dbReference>
<dbReference type="InterPro" id="IPR029055">
    <property type="entry name" value="Ntn_hydrolases_N"/>
</dbReference>
<dbReference type="PANTHER" id="PTHR11599">
    <property type="entry name" value="PROTEASOME SUBUNIT ALPHA/BETA"/>
    <property type="match status" value="1"/>
</dbReference>
<comment type="function">
    <text evidence="1">The proteasome degrades poly-ubiquitinated proteins in the cytoplasm and in the nucleus. It is essential for the regulated turnover of proteins and for the removal of misfolded proteins. The proteasome is a multicatalytic proteinase complex that is characterized by its ability to cleave peptides with Arg, Phe, Tyr, Leu, and Glu adjacent to the leaving group at neutral or slightly basic pH. It has an ATP-dependent proteolytic activity.</text>
</comment>
<dbReference type="GO" id="GO:0043161">
    <property type="term" value="P:proteasome-mediated ubiquitin-dependent protein catabolic process"/>
    <property type="evidence" value="ECO:0007669"/>
    <property type="project" value="UniProtKB-ARBA"/>
</dbReference>
<evidence type="ECO:0000313" key="7">
    <source>
        <dbReference type="Proteomes" id="UP000095728"/>
    </source>
</evidence>
<dbReference type="AlphaFoldDB" id="A0A1E5RZW0"/>
<evidence type="ECO:0000256" key="2">
    <source>
        <dbReference type="ARBA" id="ARBA00022942"/>
    </source>
</evidence>
<comment type="caution">
    <text evidence="6">The sequence shown here is derived from an EMBL/GenBank/DDBJ whole genome shotgun (WGS) entry which is preliminary data.</text>
</comment>
<feature type="domain" description="Proteasome alpha-type subunits" evidence="5">
    <location>
        <begin position="8"/>
        <end position="30"/>
    </location>
</feature>
<evidence type="ECO:0000256" key="1">
    <source>
        <dbReference type="ARBA" id="ARBA00003542"/>
    </source>
</evidence>
<dbReference type="Pfam" id="PF00227">
    <property type="entry name" value="Proteasome"/>
    <property type="match status" value="1"/>
</dbReference>
<dbReference type="GO" id="GO:0010499">
    <property type="term" value="P:proteasomal ubiquitin-independent protein catabolic process"/>
    <property type="evidence" value="ECO:0007669"/>
    <property type="project" value="UniProtKB-ARBA"/>
</dbReference>